<comment type="pathway">
    <text evidence="9 10">Carbohydrate biosynthesis; gluconeogenesis.</text>
</comment>
<reference evidence="11" key="2">
    <citation type="journal article" date="2021" name="PeerJ">
        <title>Extensive microbial diversity within the chicken gut microbiome revealed by metagenomics and culture.</title>
        <authorList>
            <person name="Gilroy R."/>
            <person name="Ravi A."/>
            <person name="Getino M."/>
            <person name="Pursley I."/>
            <person name="Horton D.L."/>
            <person name="Alikhan N.F."/>
            <person name="Baker D."/>
            <person name="Gharbi K."/>
            <person name="Hall N."/>
            <person name="Watson M."/>
            <person name="Adriaenssens E.M."/>
            <person name="Foster-Nyarko E."/>
            <person name="Jarju S."/>
            <person name="Secka A."/>
            <person name="Antonio M."/>
            <person name="Oren A."/>
            <person name="Chaudhuri R.R."/>
            <person name="La Ragione R."/>
            <person name="Hildebrand F."/>
            <person name="Pallen M.J."/>
        </authorList>
    </citation>
    <scope>NUCLEOTIDE SEQUENCE</scope>
    <source>
        <strain evidence="11">ChiHjej10B9-9673</strain>
    </source>
</reference>
<evidence type="ECO:0000256" key="5">
    <source>
        <dbReference type="ARBA" id="ARBA00022432"/>
    </source>
</evidence>
<evidence type="ECO:0000313" key="12">
    <source>
        <dbReference type="Proteomes" id="UP000824001"/>
    </source>
</evidence>
<evidence type="ECO:0000256" key="8">
    <source>
        <dbReference type="ARBA" id="ARBA00023235"/>
    </source>
</evidence>
<feature type="active site" description="Proton acceptor" evidence="9">
    <location>
        <position position="171"/>
    </location>
</feature>
<feature type="binding site" evidence="9">
    <location>
        <begin position="238"/>
        <end position="239"/>
    </location>
    <ligand>
        <name>substrate</name>
    </ligand>
</feature>
<name>A0A9D1FEX8_9FIRM</name>
<dbReference type="EMBL" id="DVJK01000262">
    <property type="protein sequence ID" value="HIS67713.1"/>
    <property type="molecule type" value="Genomic_DNA"/>
</dbReference>
<keyword evidence="8 9" id="KW-0413">Isomerase</keyword>
<feature type="binding site" evidence="9">
    <location>
        <position position="177"/>
    </location>
    <ligand>
        <name>substrate</name>
    </ligand>
</feature>
<dbReference type="PANTHER" id="PTHR21139:SF42">
    <property type="entry name" value="TRIOSEPHOSPHATE ISOMERASE"/>
    <property type="match status" value="1"/>
</dbReference>
<comment type="caution">
    <text evidence="11">The sequence shown here is derived from an EMBL/GenBank/DDBJ whole genome shotgun (WGS) entry which is preliminary data.</text>
</comment>
<dbReference type="InterPro" id="IPR000652">
    <property type="entry name" value="Triosephosphate_isomerase"/>
</dbReference>
<organism evidence="11 12">
    <name type="scientific">Candidatus Scatomorpha merdipullorum</name>
    <dbReference type="NCBI Taxonomy" id="2840927"/>
    <lineage>
        <taxon>Bacteria</taxon>
        <taxon>Bacillati</taxon>
        <taxon>Bacillota</taxon>
        <taxon>Clostridia</taxon>
        <taxon>Eubacteriales</taxon>
        <taxon>Candidatus Scatomorpha</taxon>
    </lineage>
</organism>
<evidence type="ECO:0000256" key="4">
    <source>
        <dbReference type="ARBA" id="ARBA00019397"/>
    </source>
</evidence>
<comment type="function">
    <text evidence="9">Involved in the gluconeogenesis. Catalyzes stereospecifically the conversion of dihydroxyacetone phosphate (DHAP) to D-glyceraldehyde-3-phosphate (G3P).</text>
</comment>
<dbReference type="EC" id="5.3.1.1" evidence="3 9"/>
<comment type="subunit">
    <text evidence="9 10">Homodimer.</text>
</comment>
<feature type="binding site" evidence="9">
    <location>
        <position position="217"/>
    </location>
    <ligand>
        <name>substrate</name>
    </ligand>
</feature>
<keyword evidence="6 9" id="KW-0963">Cytoplasm</keyword>
<dbReference type="GO" id="GO:0019563">
    <property type="term" value="P:glycerol catabolic process"/>
    <property type="evidence" value="ECO:0007669"/>
    <property type="project" value="TreeGrafter"/>
</dbReference>
<reference evidence="11" key="1">
    <citation type="submission" date="2020-10" db="EMBL/GenBank/DDBJ databases">
        <authorList>
            <person name="Gilroy R."/>
        </authorList>
    </citation>
    <scope>NUCLEOTIDE SEQUENCE</scope>
    <source>
        <strain evidence="11">ChiHjej10B9-9673</strain>
    </source>
</reference>
<protein>
    <recommendedName>
        <fullName evidence="4 9">Triosephosphate isomerase</fullName>
        <shortName evidence="9">TIM</shortName>
        <shortName evidence="9">TPI</shortName>
        <ecNumber evidence="3 9">5.3.1.1</ecNumber>
    </recommendedName>
    <alternativeName>
        <fullName evidence="9">Triose-phosphate isomerase</fullName>
    </alternativeName>
</protein>
<evidence type="ECO:0000256" key="6">
    <source>
        <dbReference type="ARBA" id="ARBA00022490"/>
    </source>
</evidence>
<dbReference type="InterPro" id="IPR035990">
    <property type="entry name" value="TIM_sf"/>
</dbReference>
<dbReference type="GO" id="GO:0005829">
    <property type="term" value="C:cytosol"/>
    <property type="evidence" value="ECO:0007669"/>
    <property type="project" value="TreeGrafter"/>
</dbReference>
<dbReference type="Pfam" id="PF00121">
    <property type="entry name" value="TIM"/>
    <property type="match status" value="1"/>
</dbReference>
<evidence type="ECO:0000256" key="3">
    <source>
        <dbReference type="ARBA" id="ARBA00011940"/>
    </source>
</evidence>
<evidence type="ECO:0000256" key="10">
    <source>
        <dbReference type="RuleBase" id="RU363013"/>
    </source>
</evidence>
<keyword evidence="5 9" id="KW-0312">Gluconeogenesis</keyword>
<accession>A0A9D1FEX8</accession>
<evidence type="ECO:0000256" key="2">
    <source>
        <dbReference type="ARBA" id="ARBA00007422"/>
    </source>
</evidence>
<dbReference type="HAMAP" id="MF_00147_B">
    <property type="entry name" value="TIM_B"/>
    <property type="match status" value="1"/>
</dbReference>
<gene>
    <name evidence="9" type="primary">tpiA</name>
    <name evidence="11" type="ORF">IAC18_09125</name>
</gene>
<dbReference type="PROSITE" id="PS00171">
    <property type="entry name" value="TIM_1"/>
    <property type="match status" value="1"/>
</dbReference>
<comment type="catalytic activity">
    <reaction evidence="9 10">
        <text>D-glyceraldehyde 3-phosphate = dihydroxyacetone phosphate</text>
        <dbReference type="Rhea" id="RHEA:18585"/>
        <dbReference type="ChEBI" id="CHEBI:57642"/>
        <dbReference type="ChEBI" id="CHEBI:59776"/>
        <dbReference type="EC" id="5.3.1.1"/>
    </reaction>
</comment>
<dbReference type="Gene3D" id="3.20.20.70">
    <property type="entry name" value="Aldolase class I"/>
    <property type="match status" value="1"/>
</dbReference>
<evidence type="ECO:0000256" key="9">
    <source>
        <dbReference type="HAMAP-Rule" id="MF_00147"/>
    </source>
</evidence>
<comment type="similarity">
    <text evidence="2 9 10">Belongs to the triosephosphate isomerase family.</text>
</comment>
<dbReference type="GO" id="GO:0046166">
    <property type="term" value="P:glyceraldehyde-3-phosphate biosynthetic process"/>
    <property type="evidence" value="ECO:0007669"/>
    <property type="project" value="TreeGrafter"/>
</dbReference>
<dbReference type="Proteomes" id="UP000824001">
    <property type="component" value="Unassembled WGS sequence"/>
</dbReference>
<dbReference type="GO" id="GO:0006096">
    <property type="term" value="P:glycolytic process"/>
    <property type="evidence" value="ECO:0007669"/>
    <property type="project" value="UniProtKB-UniRule"/>
</dbReference>
<dbReference type="GO" id="GO:0006094">
    <property type="term" value="P:gluconeogenesis"/>
    <property type="evidence" value="ECO:0007669"/>
    <property type="project" value="UniProtKB-UniRule"/>
</dbReference>
<comment type="subcellular location">
    <subcellularLocation>
        <location evidence="9 10">Cytoplasm</location>
    </subcellularLocation>
</comment>
<dbReference type="GO" id="GO:0004807">
    <property type="term" value="F:triose-phosphate isomerase activity"/>
    <property type="evidence" value="ECO:0007669"/>
    <property type="project" value="UniProtKB-UniRule"/>
</dbReference>
<feature type="binding site" evidence="9">
    <location>
        <begin position="13"/>
        <end position="15"/>
    </location>
    <ligand>
        <name>substrate</name>
    </ligand>
</feature>
<dbReference type="SUPFAM" id="SSF51351">
    <property type="entry name" value="Triosephosphate isomerase (TIM)"/>
    <property type="match status" value="1"/>
</dbReference>
<sequence length="257" mass="27932">MNRKYRKSIIAGNWKMNKLPSEARPFVDELRGLLPKTKTCDTVLCVPYPIIPALARAIKDSRIVFGAQDVSAHEKGAYTGEVNAAMLKDLGCRYCIVGHSERRAYHGETDSEVNAKVIALLDAGIVPIICVGESLEQREKELTLEFIDYQVKAALATLDPKQVKRCVIAYEPIWAIGTGKTATAEQAAEVCGYIRAVIRGMFDARVARAVSILYGGSMNAKNCDELLAQPDIDGGLIGGASLKAEDFARIVSGTVQE</sequence>
<dbReference type="InterPro" id="IPR022896">
    <property type="entry name" value="TrioseP_Isoase_bac/euk"/>
</dbReference>
<evidence type="ECO:0000256" key="1">
    <source>
        <dbReference type="ARBA" id="ARBA00004680"/>
    </source>
</evidence>
<evidence type="ECO:0000256" key="7">
    <source>
        <dbReference type="ARBA" id="ARBA00023152"/>
    </source>
</evidence>
<dbReference type="FunFam" id="3.20.20.70:FF:000016">
    <property type="entry name" value="Triosephosphate isomerase"/>
    <property type="match status" value="1"/>
</dbReference>
<dbReference type="InterPro" id="IPR013785">
    <property type="entry name" value="Aldolase_TIM"/>
</dbReference>
<dbReference type="PANTHER" id="PTHR21139">
    <property type="entry name" value="TRIOSEPHOSPHATE ISOMERASE"/>
    <property type="match status" value="1"/>
</dbReference>
<evidence type="ECO:0000313" key="11">
    <source>
        <dbReference type="EMBL" id="HIS67713.1"/>
    </source>
</evidence>
<feature type="active site" description="Electrophile" evidence="9">
    <location>
        <position position="99"/>
    </location>
</feature>
<keyword evidence="7 9" id="KW-0324">Glycolysis</keyword>
<dbReference type="NCBIfam" id="TIGR00419">
    <property type="entry name" value="tim"/>
    <property type="match status" value="1"/>
</dbReference>
<comment type="pathway">
    <text evidence="1 9 10">Carbohydrate degradation; glycolysis; D-glyceraldehyde 3-phosphate from glycerone phosphate: step 1/1.</text>
</comment>
<dbReference type="PROSITE" id="PS51440">
    <property type="entry name" value="TIM_2"/>
    <property type="match status" value="1"/>
</dbReference>
<dbReference type="CDD" id="cd00311">
    <property type="entry name" value="TIM"/>
    <property type="match status" value="1"/>
</dbReference>
<dbReference type="AlphaFoldDB" id="A0A9D1FEX8"/>
<dbReference type="InterPro" id="IPR020861">
    <property type="entry name" value="Triosephosphate_isomerase_AS"/>
</dbReference>
<proteinExistence type="inferred from homology"/>